<dbReference type="RefSeq" id="XP_023380747.1">
    <property type="nucleotide sequence ID" value="XM_023524979.1"/>
</dbReference>
<feature type="compositionally biased region" description="Pro residues" evidence="1">
    <location>
        <begin position="1"/>
        <end position="15"/>
    </location>
</feature>
<accession>A0A6P6C0B9</accession>
<feature type="region of interest" description="Disordered" evidence="1">
    <location>
        <begin position="1"/>
        <end position="56"/>
    </location>
</feature>
<gene>
    <name evidence="3" type="primary">LOC111733023</name>
</gene>
<protein>
    <submittedName>
        <fullName evidence="3">Protein FAM236C-like</fullName>
    </submittedName>
</protein>
<dbReference type="Proteomes" id="UP000515202">
    <property type="component" value="Unplaced"/>
</dbReference>
<dbReference type="GeneID" id="111733023"/>
<feature type="compositionally biased region" description="Polar residues" evidence="1">
    <location>
        <begin position="16"/>
        <end position="47"/>
    </location>
</feature>
<dbReference type="KEGG" id="pvp:111733023"/>
<organism evidence="2 3">
    <name type="scientific">Pteropus vampyrus</name>
    <name type="common">Large flying fox</name>
    <dbReference type="NCBI Taxonomy" id="132908"/>
    <lineage>
        <taxon>Eukaryota</taxon>
        <taxon>Metazoa</taxon>
        <taxon>Chordata</taxon>
        <taxon>Craniata</taxon>
        <taxon>Vertebrata</taxon>
        <taxon>Euteleostomi</taxon>
        <taxon>Mammalia</taxon>
        <taxon>Eutheria</taxon>
        <taxon>Laurasiatheria</taxon>
        <taxon>Chiroptera</taxon>
        <taxon>Yinpterochiroptera</taxon>
        <taxon>Pteropodoidea</taxon>
        <taxon>Pteropodidae</taxon>
        <taxon>Pteropodinae</taxon>
        <taxon>Pteropus</taxon>
    </lineage>
</organism>
<dbReference type="AlphaFoldDB" id="A0A6P6C0B9"/>
<evidence type="ECO:0000313" key="3">
    <source>
        <dbReference type="RefSeq" id="XP_023380747.1"/>
    </source>
</evidence>
<evidence type="ECO:0000313" key="2">
    <source>
        <dbReference type="Proteomes" id="UP000515202"/>
    </source>
</evidence>
<evidence type="ECO:0000256" key="1">
    <source>
        <dbReference type="SAM" id="MobiDB-lite"/>
    </source>
</evidence>
<proteinExistence type="predicted"/>
<dbReference type="OrthoDB" id="9538021at2759"/>
<keyword evidence="2" id="KW-1185">Reference proteome</keyword>
<sequence length="91" mass="9985">MIFTPFLPPPQPPPSFQTMKGQQLTGTENSVVSSDTMENSGNGTGSPRESAGPQGSWRSWLQRAWTFFTKSFRGGYQTLGNQDHPATDTHP</sequence>
<name>A0A6P6C0B9_PTEVA</name>
<reference evidence="3" key="1">
    <citation type="submission" date="2025-08" db="UniProtKB">
        <authorList>
            <consortium name="RefSeq"/>
        </authorList>
    </citation>
    <scope>IDENTIFICATION</scope>
    <source>
        <tissue evidence="3">Kidney</tissue>
    </source>
</reference>